<dbReference type="GO" id="GO:0008757">
    <property type="term" value="F:S-adenosylmethionine-dependent methyltransferase activity"/>
    <property type="evidence" value="ECO:0007669"/>
    <property type="project" value="InterPro"/>
</dbReference>
<evidence type="ECO:0008006" key="6">
    <source>
        <dbReference type="Google" id="ProtNLM"/>
    </source>
</evidence>
<dbReference type="PANTHER" id="PTHR45036:SF1">
    <property type="entry name" value="METHYLTRANSFERASE LIKE 7A"/>
    <property type="match status" value="1"/>
</dbReference>
<feature type="domain" description="Methyltransferase" evidence="3">
    <location>
        <begin position="239"/>
        <end position="297"/>
    </location>
</feature>
<evidence type="ECO:0000256" key="1">
    <source>
        <dbReference type="SAM" id="MobiDB-lite"/>
    </source>
</evidence>
<dbReference type="EMBL" id="VDCV01000008">
    <property type="protein sequence ID" value="KAB5544517.1"/>
    <property type="molecule type" value="Genomic_DNA"/>
</dbReference>
<sequence length="454" mass="50004">MFRMYCACARESESESESERGSYVTVMASRALDSRGCTESIARTLYMTLLIYPFLWMSLRSSLFISSFTTCGSSSSRETSTPTIKPLLNSVTRQPNPPDSSGGSEENNGELLRASSRFCSCGRRHFLEAASTALFPISPSIASDNLQSRYKTVLNKVHPPRSDLYEEFYASVLNSTVEPYEAEVSGTLAKQFSCRDYVFRPPFDDIFFSLFLFYFLRGAKVAVYKTQLFTNLRGKAKKVLEIGIGTGPNLKYYANSADVQVFGVDPNTKMEKYAQESAVAAGLPLSNFEFIQAGADHQLILPFVSRFIYLPVEIVVISKLKVVGLFFIDFEGLDCMQVGEAIPLNDASVDAVVGTLVLCSVKEVGQTLQEVKRVLKPGGLYLFVEHVAAEDGTILRLLQSALDPLQQTVADGCHLSRETGKEIFKAGFSSVDLSMAFVSNALIINPHVYGIASK</sequence>
<dbReference type="SUPFAM" id="SSF53335">
    <property type="entry name" value="S-adenosyl-L-methionine-dependent methyltransferases"/>
    <property type="match status" value="1"/>
</dbReference>
<evidence type="ECO:0000313" key="5">
    <source>
        <dbReference type="Proteomes" id="UP000326939"/>
    </source>
</evidence>
<dbReference type="Pfam" id="PF13649">
    <property type="entry name" value="Methyltransf_25"/>
    <property type="match status" value="1"/>
</dbReference>
<dbReference type="InterPro" id="IPR052356">
    <property type="entry name" value="Thiol_S-MT"/>
</dbReference>
<keyword evidence="5" id="KW-1185">Reference proteome</keyword>
<dbReference type="InterPro" id="IPR041698">
    <property type="entry name" value="Methyltransf_25"/>
</dbReference>
<dbReference type="Pfam" id="PF08241">
    <property type="entry name" value="Methyltransf_11"/>
    <property type="match status" value="1"/>
</dbReference>
<dbReference type="InterPro" id="IPR013216">
    <property type="entry name" value="Methyltransf_11"/>
</dbReference>
<dbReference type="Proteomes" id="UP000326939">
    <property type="component" value="Chromosome 8"/>
</dbReference>
<organism evidence="4 5">
    <name type="scientific">Salix brachista</name>
    <dbReference type="NCBI Taxonomy" id="2182728"/>
    <lineage>
        <taxon>Eukaryota</taxon>
        <taxon>Viridiplantae</taxon>
        <taxon>Streptophyta</taxon>
        <taxon>Embryophyta</taxon>
        <taxon>Tracheophyta</taxon>
        <taxon>Spermatophyta</taxon>
        <taxon>Magnoliopsida</taxon>
        <taxon>eudicotyledons</taxon>
        <taxon>Gunneridae</taxon>
        <taxon>Pentapetalae</taxon>
        <taxon>rosids</taxon>
        <taxon>fabids</taxon>
        <taxon>Malpighiales</taxon>
        <taxon>Salicaceae</taxon>
        <taxon>Saliceae</taxon>
        <taxon>Salix</taxon>
    </lineage>
</organism>
<dbReference type="Gene3D" id="3.40.50.150">
    <property type="entry name" value="Vaccinia Virus protein VP39"/>
    <property type="match status" value="2"/>
</dbReference>
<dbReference type="AlphaFoldDB" id="A0A5N5LP57"/>
<dbReference type="InterPro" id="IPR029063">
    <property type="entry name" value="SAM-dependent_MTases_sf"/>
</dbReference>
<evidence type="ECO:0000313" key="4">
    <source>
        <dbReference type="EMBL" id="KAB5544517.1"/>
    </source>
</evidence>
<proteinExistence type="predicted"/>
<dbReference type="CDD" id="cd02440">
    <property type="entry name" value="AdoMet_MTases"/>
    <property type="match status" value="1"/>
</dbReference>
<reference evidence="5" key="1">
    <citation type="journal article" date="2019" name="Gigascience">
        <title>De novo genome assembly of the endangered Acer yangbiense, a plant species with extremely small populations endemic to Yunnan Province, China.</title>
        <authorList>
            <person name="Yang J."/>
            <person name="Wariss H.M."/>
            <person name="Tao L."/>
            <person name="Zhang R."/>
            <person name="Yun Q."/>
            <person name="Hollingsworth P."/>
            <person name="Dao Z."/>
            <person name="Luo G."/>
            <person name="Guo H."/>
            <person name="Ma Y."/>
            <person name="Sun W."/>
        </authorList>
    </citation>
    <scope>NUCLEOTIDE SEQUENCE [LARGE SCALE GENOMIC DNA]</scope>
    <source>
        <strain evidence="5">cv. br00</strain>
    </source>
</reference>
<evidence type="ECO:0000259" key="2">
    <source>
        <dbReference type="Pfam" id="PF08241"/>
    </source>
</evidence>
<feature type="domain" description="Methyltransferase type 11" evidence="2">
    <location>
        <begin position="339"/>
        <end position="383"/>
    </location>
</feature>
<feature type="region of interest" description="Disordered" evidence="1">
    <location>
        <begin position="70"/>
        <end position="108"/>
    </location>
</feature>
<accession>A0A5N5LP57</accession>
<name>A0A5N5LP57_9ROSI</name>
<feature type="compositionally biased region" description="Polar residues" evidence="1">
    <location>
        <begin position="77"/>
        <end position="106"/>
    </location>
</feature>
<dbReference type="PANTHER" id="PTHR45036">
    <property type="entry name" value="METHYLTRANSFERASE LIKE 7B"/>
    <property type="match status" value="1"/>
</dbReference>
<gene>
    <name evidence="4" type="ORF">DKX38_012629</name>
</gene>
<comment type="caution">
    <text evidence="4">The sequence shown here is derived from an EMBL/GenBank/DDBJ whole genome shotgun (WGS) entry which is preliminary data.</text>
</comment>
<evidence type="ECO:0000259" key="3">
    <source>
        <dbReference type="Pfam" id="PF13649"/>
    </source>
</evidence>
<protein>
    <recommendedName>
        <fullName evidence="6">Methyltransferase type 11 domain-containing protein</fullName>
    </recommendedName>
</protein>